<keyword evidence="4" id="KW-1185">Reference proteome</keyword>
<dbReference type="Pfam" id="PF11204">
    <property type="entry name" value="DUF2985"/>
    <property type="match status" value="1"/>
</dbReference>
<feature type="region of interest" description="Disordered" evidence="1">
    <location>
        <begin position="1"/>
        <end position="44"/>
    </location>
</feature>
<dbReference type="KEGG" id="mbe:MBM_01347"/>
<feature type="transmembrane region" description="Helical" evidence="2">
    <location>
        <begin position="198"/>
        <end position="217"/>
    </location>
</feature>
<feature type="compositionally biased region" description="Low complexity" evidence="1">
    <location>
        <begin position="22"/>
        <end position="34"/>
    </location>
</feature>
<protein>
    <submittedName>
        <fullName evidence="3">Putative alpha-L-rhamnosidase C</fullName>
    </submittedName>
</protein>
<dbReference type="PANTHER" id="PTHR35872">
    <property type="entry name" value="INTEGRAL MEMBRANE PROTEIN (AFU_ORTHOLOGUE AFUA_5G07110)"/>
    <property type="match status" value="1"/>
</dbReference>
<evidence type="ECO:0000256" key="2">
    <source>
        <dbReference type="SAM" id="Phobius"/>
    </source>
</evidence>
<evidence type="ECO:0000313" key="3">
    <source>
        <dbReference type="EMBL" id="EKD20665.1"/>
    </source>
</evidence>
<dbReference type="Proteomes" id="UP000006753">
    <property type="component" value="Unassembled WGS sequence"/>
</dbReference>
<keyword evidence="2" id="KW-1133">Transmembrane helix</keyword>
<feature type="transmembrane region" description="Helical" evidence="2">
    <location>
        <begin position="336"/>
        <end position="358"/>
    </location>
</feature>
<dbReference type="HOGENOM" id="CLU_031135_1_0_1"/>
<feature type="region of interest" description="Disordered" evidence="1">
    <location>
        <begin position="67"/>
        <end position="90"/>
    </location>
</feature>
<feature type="transmembrane region" description="Helical" evidence="2">
    <location>
        <begin position="237"/>
        <end position="255"/>
    </location>
</feature>
<dbReference type="AlphaFoldDB" id="K1WST6"/>
<feature type="region of interest" description="Disordered" evidence="1">
    <location>
        <begin position="123"/>
        <end position="149"/>
    </location>
</feature>
<dbReference type="OMA" id="SSIACPY"/>
<dbReference type="STRING" id="1072389.K1WST6"/>
<dbReference type="eggNOG" id="ENOG502QQSQ">
    <property type="taxonomic scope" value="Eukaryota"/>
</dbReference>
<dbReference type="PANTHER" id="PTHR35872:SF1">
    <property type="entry name" value="ALPHA-L-RHAMNOSIDASE C"/>
    <property type="match status" value="1"/>
</dbReference>
<name>K1WST6_MARBU</name>
<proteinExistence type="predicted"/>
<sequence length="426" mass="47251">MAQSTAPEDAVGVDSSLSPTTSNKSNSEASKASKMLTNFTRSRPPVGMFHAVGSVASNIPTLQDIQKGNFESDGWSGPGQRRNSNAHRDSDHHVLRFHRHKTFRDLPPITAEPPVVLPEKKVPEKKESEGVGVESISTPTSEGKTITVPHDPSIPYANGYQFPPKHTKRQAARIALIGFGRFVITPMGFLLTIYALNIVAWGAMLFLIIIHATPAMAHPSWDSWDSGAKTWTEINSQILNALFCVTSIGLIPWRFRDLWFLLMWRCRGDEGALRRLAGIHRDWFRLQGSQKVPVEWEPKTDAPPDGIPESALCLPVALSPDPPLTGERAPPTAKYWLLDLVIWAFVWNTLFQIVLNGLMWGMSKYNRPGWAVGLFMSLACIVSGAGGWVIFQEGNKVKKVEGVPVSEEDQKLLREMREKEKGEASV</sequence>
<dbReference type="InterPro" id="IPR021369">
    <property type="entry name" value="DUF2985"/>
</dbReference>
<gene>
    <name evidence="3" type="ORF">MBM_01347</name>
</gene>
<reference evidence="3 4" key="1">
    <citation type="journal article" date="2012" name="BMC Genomics">
        <title>Sequencing the genome of Marssonina brunnea reveals fungus-poplar co-evolution.</title>
        <authorList>
            <person name="Zhu S."/>
            <person name="Cao Y.-Z."/>
            <person name="Jiang C."/>
            <person name="Tan B.-Y."/>
            <person name="Wang Z."/>
            <person name="Feng S."/>
            <person name="Zhang L."/>
            <person name="Su X.-H."/>
            <person name="Brejova B."/>
            <person name="Vinar T."/>
            <person name="Xu M."/>
            <person name="Wang M.-X."/>
            <person name="Zhang S.-G."/>
            <person name="Huang M.-R."/>
            <person name="Wu R."/>
            <person name="Zhou Y."/>
        </authorList>
    </citation>
    <scope>NUCLEOTIDE SEQUENCE [LARGE SCALE GENOMIC DNA]</scope>
    <source>
        <strain evidence="3 4">MB_m1</strain>
    </source>
</reference>
<dbReference type="OrthoDB" id="6407410at2759"/>
<keyword evidence="2" id="KW-0812">Transmembrane</keyword>
<evidence type="ECO:0000256" key="1">
    <source>
        <dbReference type="SAM" id="MobiDB-lite"/>
    </source>
</evidence>
<dbReference type="GeneID" id="18757282"/>
<feature type="transmembrane region" description="Helical" evidence="2">
    <location>
        <begin position="370"/>
        <end position="391"/>
    </location>
</feature>
<keyword evidence="2" id="KW-0472">Membrane</keyword>
<dbReference type="InParanoid" id="K1WST6"/>
<dbReference type="EMBL" id="JH921429">
    <property type="protein sequence ID" value="EKD20665.1"/>
    <property type="molecule type" value="Genomic_DNA"/>
</dbReference>
<organism evidence="3 4">
    <name type="scientific">Marssonina brunnea f. sp. multigermtubi (strain MB_m1)</name>
    <name type="common">Marssonina leaf spot fungus</name>
    <dbReference type="NCBI Taxonomy" id="1072389"/>
    <lineage>
        <taxon>Eukaryota</taxon>
        <taxon>Fungi</taxon>
        <taxon>Dikarya</taxon>
        <taxon>Ascomycota</taxon>
        <taxon>Pezizomycotina</taxon>
        <taxon>Leotiomycetes</taxon>
        <taxon>Helotiales</taxon>
        <taxon>Drepanopezizaceae</taxon>
        <taxon>Drepanopeziza</taxon>
    </lineage>
</organism>
<accession>K1WST6</accession>
<evidence type="ECO:0000313" key="4">
    <source>
        <dbReference type="Proteomes" id="UP000006753"/>
    </source>
</evidence>
<dbReference type="RefSeq" id="XP_007289236.1">
    <property type="nucleotide sequence ID" value="XM_007289174.1"/>
</dbReference>